<dbReference type="EMBL" id="CP002588">
    <property type="protein sequence ID" value="AEA48090.1"/>
    <property type="molecule type" value="Genomic_DNA"/>
</dbReference>
<accession>F2KSM0</accession>
<dbReference type="PANTHER" id="PTHR38137:SF2">
    <property type="entry name" value="PRC-BARREL DOMAIN-CONTAINING PROTEIN"/>
    <property type="match status" value="1"/>
</dbReference>
<evidence type="ECO:0000313" key="2">
    <source>
        <dbReference type="EMBL" id="AEA48090.1"/>
    </source>
</evidence>
<dbReference type="AlphaFoldDB" id="F2KSM0"/>
<dbReference type="SUPFAM" id="SSF50346">
    <property type="entry name" value="PRC-barrel domain"/>
    <property type="match status" value="1"/>
</dbReference>
<protein>
    <submittedName>
        <fullName evidence="2">PRC-barrel domain protein</fullName>
    </submittedName>
</protein>
<feature type="domain" description="PRC-barrel" evidence="1">
    <location>
        <begin position="2"/>
        <end position="73"/>
    </location>
</feature>
<keyword evidence="3" id="KW-1185">Reference proteome</keyword>
<sequence>MIFARSLAKKTVLLSDGTVVGTVYNVTADLKTGTLMDILVKPRNDIPELEKQDGLYVIPFETVKSIADYVVIDRRMLRKA</sequence>
<dbReference type="InterPro" id="IPR027275">
    <property type="entry name" value="PRC-brl_dom"/>
</dbReference>
<dbReference type="Gene3D" id="2.30.30.240">
    <property type="entry name" value="PRC-barrel domain"/>
    <property type="match status" value="1"/>
</dbReference>
<dbReference type="Proteomes" id="UP000008136">
    <property type="component" value="Chromosome"/>
</dbReference>
<dbReference type="RefSeq" id="WP_013684741.1">
    <property type="nucleotide sequence ID" value="NC_015320.1"/>
</dbReference>
<proteinExistence type="predicted"/>
<reference evidence="2 3" key="1">
    <citation type="submission" date="2011-03" db="EMBL/GenBank/DDBJ databases">
        <title>The complete genome of Archaeoglobus veneficus SNP6.</title>
        <authorList>
            <consortium name="US DOE Joint Genome Institute (JGI-PGF)"/>
            <person name="Lucas S."/>
            <person name="Copeland A."/>
            <person name="Lapidus A."/>
            <person name="Bruce D."/>
            <person name="Goodwin L."/>
            <person name="Pitluck S."/>
            <person name="Kyrpides N."/>
            <person name="Mavromatis K."/>
            <person name="Pagani I."/>
            <person name="Ivanova N."/>
            <person name="Mikhailova N."/>
            <person name="Lu M."/>
            <person name="Detter J.C."/>
            <person name="Tapia R."/>
            <person name="Han C."/>
            <person name="Land M."/>
            <person name="Hauser L."/>
            <person name="Markowitz V."/>
            <person name="Cheng J.-F."/>
            <person name="Hugenholtz P."/>
            <person name="Woyke T."/>
            <person name="Wu D."/>
            <person name="Spring S."/>
            <person name="Brambilla E."/>
            <person name="Klenk H.-P."/>
            <person name="Eisen J.A."/>
        </authorList>
    </citation>
    <scope>NUCLEOTIDE SEQUENCE [LARGE SCALE GENOMIC DNA]</scope>
    <source>
        <strain>SNP6</strain>
    </source>
</reference>
<evidence type="ECO:0000259" key="1">
    <source>
        <dbReference type="Pfam" id="PF05239"/>
    </source>
</evidence>
<dbReference type="InterPro" id="IPR011033">
    <property type="entry name" value="PRC_barrel-like_sf"/>
</dbReference>
<evidence type="ECO:0000313" key="3">
    <source>
        <dbReference type="Proteomes" id="UP000008136"/>
    </source>
</evidence>
<dbReference type="OrthoDB" id="85079at2157"/>
<name>F2KSM0_ARCVS</name>
<dbReference type="STRING" id="693661.Arcve_2101"/>
<dbReference type="GeneID" id="10395235"/>
<gene>
    <name evidence="2" type="ordered locus">Arcve_2101</name>
</gene>
<organism evidence="2 3">
    <name type="scientific">Archaeoglobus veneficus (strain DSM 11195 / SNP6)</name>
    <dbReference type="NCBI Taxonomy" id="693661"/>
    <lineage>
        <taxon>Archaea</taxon>
        <taxon>Methanobacteriati</taxon>
        <taxon>Methanobacteriota</taxon>
        <taxon>Archaeoglobi</taxon>
        <taxon>Archaeoglobales</taxon>
        <taxon>Archaeoglobaceae</taxon>
        <taxon>Archaeoglobus</taxon>
    </lineage>
</organism>
<dbReference type="PANTHER" id="PTHR38137">
    <property type="entry name" value="PRC-BARREL DOMAIN PROTEIN"/>
    <property type="match status" value="1"/>
</dbReference>
<dbReference type="eggNOG" id="arCOG02155">
    <property type="taxonomic scope" value="Archaea"/>
</dbReference>
<dbReference type="HOGENOM" id="CLU_174517_0_0_2"/>
<dbReference type="KEGG" id="ave:Arcve_2101"/>
<dbReference type="Pfam" id="PF05239">
    <property type="entry name" value="PRC"/>
    <property type="match status" value="1"/>
</dbReference>